<dbReference type="AlphaFoldDB" id="A0A8X6QJS3"/>
<accession>A0A8X6QJS3</accession>
<gene>
    <name evidence="1" type="ORF">NPIL_515211</name>
</gene>
<name>A0A8X6QJS3_NEPPI</name>
<evidence type="ECO:0000313" key="1">
    <source>
        <dbReference type="EMBL" id="GFU30651.1"/>
    </source>
</evidence>
<sequence>MASFNQTIRWVLYSLLGRALQSTRGAVQSATVRDKGATSSRLFLLCAVISQRPFEKNQFKGSVWLIPYNVRFASNSDASIGPAPLVPWKPNEIKQWVHPSKRKISSARSLWRDYGLR</sequence>
<comment type="caution">
    <text evidence="1">The sequence shown here is derived from an EMBL/GenBank/DDBJ whole genome shotgun (WGS) entry which is preliminary data.</text>
</comment>
<protein>
    <submittedName>
        <fullName evidence="1">Uncharacterized protein</fullName>
    </submittedName>
</protein>
<keyword evidence="2" id="KW-1185">Reference proteome</keyword>
<reference evidence="1" key="1">
    <citation type="submission" date="2020-08" db="EMBL/GenBank/DDBJ databases">
        <title>Multicomponent nature underlies the extraordinary mechanical properties of spider dragline silk.</title>
        <authorList>
            <person name="Kono N."/>
            <person name="Nakamura H."/>
            <person name="Mori M."/>
            <person name="Yoshida Y."/>
            <person name="Ohtoshi R."/>
            <person name="Malay A.D."/>
            <person name="Moran D.A.P."/>
            <person name="Tomita M."/>
            <person name="Numata K."/>
            <person name="Arakawa K."/>
        </authorList>
    </citation>
    <scope>NUCLEOTIDE SEQUENCE</scope>
</reference>
<dbReference type="EMBL" id="BMAW01082776">
    <property type="protein sequence ID" value="GFU30651.1"/>
    <property type="molecule type" value="Genomic_DNA"/>
</dbReference>
<proteinExistence type="predicted"/>
<dbReference type="Proteomes" id="UP000887013">
    <property type="component" value="Unassembled WGS sequence"/>
</dbReference>
<evidence type="ECO:0000313" key="2">
    <source>
        <dbReference type="Proteomes" id="UP000887013"/>
    </source>
</evidence>
<organism evidence="1 2">
    <name type="scientific">Nephila pilipes</name>
    <name type="common">Giant wood spider</name>
    <name type="synonym">Nephila maculata</name>
    <dbReference type="NCBI Taxonomy" id="299642"/>
    <lineage>
        <taxon>Eukaryota</taxon>
        <taxon>Metazoa</taxon>
        <taxon>Ecdysozoa</taxon>
        <taxon>Arthropoda</taxon>
        <taxon>Chelicerata</taxon>
        <taxon>Arachnida</taxon>
        <taxon>Araneae</taxon>
        <taxon>Araneomorphae</taxon>
        <taxon>Entelegynae</taxon>
        <taxon>Araneoidea</taxon>
        <taxon>Nephilidae</taxon>
        <taxon>Nephila</taxon>
    </lineage>
</organism>